<reference evidence="11 12" key="1">
    <citation type="journal article" date="2018" name="Evol. Lett.">
        <title>Horizontal gene cluster transfer increased hallucinogenic mushroom diversity.</title>
        <authorList>
            <person name="Reynolds H.T."/>
            <person name="Vijayakumar V."/>
            <person name="Gluck-Thaler E."/>
            <person name="Korotkin H.B."/>
            <person name="Matheny P.B."/>
            <person name="Slot J.C."/>
        </authorList>
    </citation>
    <scope>NUCLEOTIDE SEQUENCE [LARGE SCALE GENOMIC DNA]</scope>
    <source>
        <strain evidence="11 12">2631</strain>
    </source>
</reference>
<feature type="compositionally biased region" description="Low complexity" evidence="8">
    <location>
        <begin position="15"/>
        <end position="26"/>
    </location>
</feature>
<dbReference type="AlphaFoldDB" id="A0A409WVP9"/>
<evidence type="ECO:0000259" key="10">
    <source>
        <dbReference type="Pfam" id="PF01569"/>
    </source>
</evidence>
<dbReference type="InParanoid" id="A0A409WVP9"/>
<sequence length="655" mass="71891">MQSRESAKSVHFTVSGPPSEASSRAPSPAPTLSREPSYQNGSAHDLDVQNLKHRFLTDDGTPGLQGKDVYDSTLSWWRAGIRRKLVATVQWESQIIAAMQETIRTPWLDTYFVFSSILGTHTFLMILLPGFFFFGYDEMGRALLVILGLGIYGSSVIKDLFCSPRPFAPPVTRLSAYIPSFWYLYLTLFIAIGSHHLEYGFPSTHSTNSISIALIFFAHVHRLASTPIPISQTIISAINNSTSAITNATATTEYMLSPRMYYLINTILFIYTFSVVFGRLYTAMHSFTDCVMGSLLGAGLWWAYTNWAGVPYLIDAANPLNSLFTFLGLGIKQSSGALLVFLGKGLGAGRWIEEWVKHGGWEVPLILIPLCLFAVHVHPQPVDDCPCFEDAIAMLSVILGCLVSRWAMCYSQTGVELAKNVIMPGSGWILEAGRWVQVERGWNDVLVWWAFAAVKMSVGVLVIFAWRLLAKSALHLILPPTFRLLARAFQLPHRRFYTPATEYKSVPSEFHSSADGGGFELHPIPSVIDLPSAGGVSIEIGGIGSGVAGHSTGEAGQDLKMRSGNRNGTSNQNGVLHGHTNGFNEKSVNRNAINTGRRTDKESTGKDGQSTDVRHYDADVLTKVIVYVGIAVLACEMLPLAFDLLGWGVNSHVTF</sequence>
<feature type="compositionally biased region" description="Polar residues" evidence="8">
    <location>
        <begin position="564"/>
        <end position="574"/>
    </location>
</feature>
<evidence type="ECO:0000256" key="1">
    <source>
        <dbReference type="ARBA" id="ARBA00004477"/>
    </source>
</evidence>
<feature type="transmembrane region" description="Helical" evidence="9">
    <location>
        <begin position="624"/>
        <end position="642"/>
    </location>
</feature>
<evidence type="ECO:0000256" key="5">
    <source>
        <dbReference type="ARBA" id="ARBA00022989"/>
    </source>
</evidence>
<evidence type="ECO:0000256" key="2">
    <source>
        <dbReference type="ARBA" id="ARBA00022692"/>
    </source>
</evidence>
<dbReference type="STRING" id="93625.A0A409WVP9"/>
<feature type="transmembrane region" description="Helical" evidence="9">
    <location>
        <begin position="111"/>
        <end position="136"/>
    </location>
</feature>
<feature type="transmembrane region" description="Helical" evidence="9">
    <location>
        <begin position="174"/>
        <end position="193"/>
    </location>
</feature>
<name>A0A409WVP9_PSICY</name>
<dbReference type="FunCoup" id="A0A409WVP9">
    <property type="interactions" value="278"/>
</dbReference>
<dbReference type="Proteomes" id="UP000283269">
    <property type="component" value="Unassembled WGS sequence"/>
</dbReference>
<dbReference type="GO" id="GO:0042392">
    <property type="term" value="F:sphingosine-1-phosphate phosphatase activity"/>
    <property type="evidence" value="ECO:0007669"/>
    <property type="project" value="TreeGrafter"/>
</dbReference>
<evidence type="ECO:0000256" key="8">
    <source>
        <dbReference type="SAM" id="MobiDB-lite"/>
    </source>
</evidence>
<dbReference type="PANTHER" id="PTHR14969">
    <property type="entry name" value="SPHINGOSINE-1-PHOSPHATE PHOSPHOHYDROLASE"/>
    <property type="match status" value="1"/>
</dbReference>
<dbReference type="Pfam" id="PF01569">
    <property type="entry name" value="PAP2"/>
    <property type="match status" value="1"/>
</dbReference>
<evidence type="ECO:0000256" key="6">
    <source>
        <dbReference type="ARBA" id="ARBA00023136"/>
    </source>
</evidence>
<feature type="region of interest" description="Disordered" evidence="8">
    <location>
        <begin position="1"/>
        <end position="43"/>
    </location>
</feature>
<feature type="region of interest" description="Disordered" evidence="8">
    <location>
        <begin position="554"/>
        <end position="611"/>
    </location>
</feature>
<proteinExistence type="inferred from homology"/>
<keyword evidence="3" id="KW-0378">Hydrolase</keyword>
<accession>A0A409WVP9</accession>
<feature type="transmembrane region" description="Helical" evidence="9">
    <location>
        <begin position="260"/>
        <end position="280"/>
    </location>
</feature>
<keyword evidence="5 9" id="KW-1133">Transmembrane helix</keyword>
<dbReference type="InterPro" id="IPR036938">
    <property type="entry name" value="PAP2/HPO_sf"/>
</dbReference>
<dbReference type="GO" id="GO:0005789">
    <property type="term" value="C:endoplasmic reticulum membrane"/>
    <property type="evidence" value="ECO:0007669"/>
    <property type="project" value="UniProtKB-SubCell"/>
</dbReference>
<evidence type="ECO:0000313" key="12">
    <source>
        <dbReference type="Proteomes" id="UP000283269"/>
    </source>
</evidence>
<evidence type="ECO:0000256" key="7">
    <source>
        <dbReference type="ARBA" id="ARBA00038324"/>
    </source>
</evidence>
<gene>
    <name evidence="11" type="ORF">CVT25_007145</name>
</gene>
<dbReference type="EMBL" id="NHYD01003124">
    <property type="protein sequence ID" value="PPQ82536.1"/>
    <property type="molecule type" value="Genomic_DNA"/>
</dbReference>
<comment type="similarity">
    <text evidence="7">Belongs to the type 2 lipid phosphate phosphatase family.</text>
</comment>
<dbReference type="OrthoDB" id="301434at2759"/>
<feature type="transmembrane region" description="Helical" evidence="9">
    <location>
        <begin position="324"/>
        <end position="342"/>
    </location>
</feature>
<keyword evidence="6 9" id="KW-0472">Membrane</keyword>
<evidence type="ECO:0000256" key="3">
    <source>
        <dbReference type="ARBA" id="ARBA00022801"/>
    </source>
</evidence>
<protein>
    <recommendedName>
        <fullName evidence="10">Phosphatidic acid phosphatase type 2/haloperoxidase domain-containing protein</fullName>
    </recommendedName>
</protein>
<feature type="transmembrane region" description="Helical" evidence="9">
    <location>
        <begin position="363"/>
        <end position="379"/>
    </location>
</feature>
<dbReference type="InterPro" id="IPR000326">
    <property type="entry name" value="PAP2/HPO"/>
</dbReference>
<feature type="transmembrane region" description="Helical" evidence="9">
    <location>
        <begin position="448"/>
        <end position="469"/>
    </location>
</feature>
<organism evidence="11 12">
    <name type="scientific">Psilocybe cyanescens</name>
    <dbReference type="NCBI Taxonomy" id="93625"/>
    <lineage>
        <taxon>Eukaryota</taxon>
        <taxon>Fungi</taxon>
        <taxon>Dikarya</taxon>
        <taxon>Basidiomycota</taxon>
        <taxon>Agaricomycotina</taxon>
        <taxon>Agaricomycetes</taxon>
        <taxon>Agaricomycetidae</taxon>
        <taxon>Agaricales</taxon>
        <taxon>Agaricineae</taxon>
        <taxon>Strophariaceae</taxon>
        <taxon>Psilocybe</taxon>
    </lineage>
</organism>
<comment type="caution">
    <text evidence="11">The sequence shown here is derived from an EMBL/GenBank/DDBJ whole genome shotgun (WGS) entry which is preliminary data.</text>
</comment>
<dbReference type="Gene3D" id="1.20.144.10">
    <property type="entry name" value="Phosphatidic acid phosphatase type 2/haloperoxidase"/>
    <property type="match status" value="1"/>
</dbReference>
<dbReference type="PANTHER" id="PTHR14969:SF28">
    <property type="entry name" value="DIHYDROSPHINGOSINE 1-PHOSPHATE PHOSPHATASE LCB3-RELATED"/>
    <property type="match status" value="1"/>
</dbReference>
<feature type="transmembrane region" description="Helical" evidence="9">
    <location>
        <begin position="142"/>
        <end position="162"/>
    </location>
</feature>
<comment type="subcellular location">
    <subcellularLocation>
        <location evidence="1">Endoplasmic reticulum membrane</location>
        <topology evidence="1">Multi-pass membrane protein</topology>
    </subcellularLocation>
</comment>
<evidence type="ECO:0000256" key="9">
    <source>
        <dbReference type="SAM" id="Phobius"/>
    </source>
</evidence>
<feature type="compositionally biased region" description="Polar residues" evidence="8">
    <location>
        <begin position="581"/>
        <end position="596"/>
    </location>
</feature>
<evidence type="ECO:0000313" key="11">
    <source>
        <dbReference type="EMBL" id="PPQ82536.1"/>
    </source>
</evidence>
<dbReference type="SUPFAM" id="SSF48317">
    <property type="entry name" value="Acid phosphatase/Vanadium-dependent haloperoxidase"/>
    <property type="match status" value="1"/>
</dbReference>
<keyword evidence="4" id="KW-0256">Endoplasmic reticulum</keyword>
<keyword evidence="12" id="KW-1185">Reference proteome</keyword>
<feature type="domain" description="Phosphatidic acid phosphatase type 2/haloperoxidase" evidence="10">
    <location>
        <begin position="142"/>
        <end position="308"/>
    </location>
</feature>
<keyword evidence="2 9" id="KW-0812">Transmembrane</keyword>
<evidence type="ECO:0000256" key="4">
    <source>
        <dbReference type="ARBA" id="ARBA00022824"/>
    </source>
</evidence>